<evidence type="ECO:0000313" key="3">
    <source>
        <dbReference type="Proteomes" id="UP000216825"/>
    </source>
</evidence>
<reference evidence="3" key="1">
    <citation type="submission" date="2017-08" db="EMBL/GenBank/DDBJ databases">
        <title>Draft Genome Sequence of Kocuria varians 80.</title>
        <authorList>
            <person name="Minaev M."/>
            <person name="Kurbakov K.A."/>
            <person name="Solodovnikova G.I."/>
            <person name="Kuznetsova O.A."/>
            <person name="Lisitsyn A.B."/>
        </authorList>
    </citation>
    <scope>NUCLEOTIDE SEQUENCE [LARGE SCALE GENOMIC DNA]</scope>
    <source>
        <strain evidence="3">80</strain>
    </source>
</reference>
<feature type="compositionally biased region" description="Polar residues" evidence="1">
    <location>
        <begin position="1"/>
        <end position="10"/>
    </location>
</feature>
<name>A0A7D7KXB0_KOCVA</name>
<evidence type="ECO:0000313" key="2">
    <source>
        <dbReference type="EMBL" id="QMS55545.1"/>
    </source>
</evidence>
<keyword evidence="2" id="KW-0418">Kinase</keyword>
<organism evidence="2 3">
    <name type="scientific">Kocuria varians</name>
    <name type="common">Micrococcus varians</name>
    <dbReference type="NCBI Taxonomy" id="1272"/>
    <lineage>
        <taxon>Bacteria</taxon>
        <taxon>Bacillati</taxon>
        <taxon>Actinomycetota</taxon>
        <taxon>Actinomycetes</taxon>
        <taxon>Micrococcales</taxon>
        <taxon>Micrococcaceae</taxon>
        <taxon>Kocuria</taxon>
    </lineage>
</organism>
<dbReference type="PANTHER" id="PTHR46246">
    <property type="entry name" value="GUANOSINE-3',5'-BIS(DIPHOSPHATE) 3'-PYROPHOSPHOHYDROLASE MESH1"/>
    <property type="match status" value="1"/>
</dbReference>
<dbReference type="EC" id="2.7.6.5" evidence="2"/>
<dbReference type="InterPro" id="IPR052194">
    <property type="entry name" value="MESH1"/>
</dbReference>
<dbReference type="RefSeq" id="WP_094395079.1">
    <property type="nucleotide sequence ID" value="NZ_CP059343.1"/>
</dbReference>
<dbReference type="Proteomes" id="UP000216825">
    <property type="component" value="Chromosome"/>
</dbReference>
<dbReference type="GO" id="GO:0016301">
    <property type="term" value="F:kinase activity"/>
    <property type="evidence" value="ECO:0007669"/>
    <property type="project" value="UniProtKB-KW"/>
</dbReference>
<dbReference type="AlphaFoldDB" id="A0A7D7KXB0"/>
<dbReference type="EMBL" id="CP059343">
    <property type="protein sequence ID" value="QMS55545.1"/>
    <property type="molecule type" value="Genomic_DNA"/>
</dbReference>
<keyword evidence="3" id="KW-1185">Reference proteome</keyword>
<dbReference type="Pfam" id="PF13328">
    <property type="entry name" value="HD_4"/>
    <property type="match status" value="1"/>
</dbReference>
<dbReference type="SUPFAM" id="SSF109604">
    <property type="entry name" value="HD-domain/PDEase-like"/>
    <property type="match status" value="1"/>
</dbReference>
<evidence type="ECO:0000256" key="1">
    <source>
        <dbReference type="SAM" id="MobiDB-lite"/>
    </source>
</evidence>
<accession>A0A7D7KXB0</accession>
<gene>
    <name evidence="2" type="primary">relA_1</name>
    <name evidence="2" type="ORF">CIB50_0000230</name>
</gene>
<protein>
    <submittedName>
        <fullName evidence="2">GTP pyrophosphokinase</fullName>
        <ecNumber evidence="2">2.7.6.5</ecNumber>
    </submittedName>
</protein>
<dbReference type="KEGG" id="kvr:CIB50_0000230"/>
<dbReference type="GO" id="GO:0008728">
    <property type="term" value="F:GTP diphosphokinase activity"/>
    <property type="evidence" value="ECO:0007669"/>
    <property type="project" value="UniProtKB-EC"/>
</dbReference>
<reference evidence="2 3" key="2">
    <citation type="submission" date="2020-07" db="EMBL/GenBank/DDBJ databases">
        <title>Genome of starter culture bacteria Kocuria salsicia reveals its technological properties and safety for usage in meat industry.</title>
        <authorList>
            <person name="Michael M."/>
            <person name="Konstantin K."/>
            <person name="Evgenii K."/>
            <person name="Galina S."/>
            <person name="Oksana K."/>
            <person name="Andrei L."/>
        </authorList>
    </citation>
    <scope>NUCLEOTIDE SEQUENCE [LARGE SCALE GENOMIC DNA]</scope>
    <source>
        <strain evidence="2 3">80</strain>
    </source>
</reference>
<feature type="region of interest" description="Disordered" evidence="1">
    <location>
        <begin position="1"/>
        <end position="30"/>
    </location>
</feature>
<dbReference type="GO" id="GO:0008893">
    <property type="term" value="F:guanosine-3',5'-bis(diphosphate) 3'-diphosphatase activity"/>
    <property type="evidence" value="ECO:0007669"/>
    <property type="project" value="TreeGrafter"/>
</dbReference>
<keyword evidence="2" id="KW-0808">Transferase</keyword>
<dbReference type="Gene3D" id="1.10.3210.10">
    <property type="entry name" value="Hypothetical protein af1432"/>
    <property type="match status" value="1"/>
</dbReference>
<proteinExistence type="predicted"/>
<dbReference type="PANTHER" id="PTHR46246:SF1">
    <property type="entry name" value="GUANOSINE-3',5'-BIS(DIPHOSPHATE) 3'-PYROPHOSPHOHYDROLASE MESH1"/>
    <property type="match status" value="1"/>
</dbReference>
<sequence length="148" mass="16441">MSTLTEQARSIATRAHRGQTDQSGADYIDHPRRVADRARHYAPAGHEDAAEVVGWLHDVVEDTTVTLDDLREGFPEEIVTGVDAMTRRPVEDGDVYYRRVAAHPLARAVKQADLDDDTDPARTALLDEETRARLARKYAHAREVLAAG</sequence>